<accession>A0A427XYU0</accession>
<feature type="compositionally biased region" description="Acidic residues" evidence="7">
    <location>
        <begin position="317"/>
        <end position="331"/>
    </location>
</feature>
<protein>
    <recommendedName>
        <fullName evidence="4">Ribosome biogenesis protein NOP53</fullName>
    </recommendedName>
</protein>
<evidence type="ECO:0000256" key="7">
    <source>
        <dbReference type="SAM" id="MobiDB-lite"/>
    </source>
</evidence>
<evidence type="ECO:0000256" key="5">
    <source>
        <dbReference type="ARBA" id="ARBA00022517"/>
    </source>
</evidence>
<evidence type="ECO:0000256" key="1">
    <source>
        <dbReference type="ARBA" id="ARBA00004604"/>
    </source>
</evidence>
<feature type="region of interest" description="Disordered" evidence="7">
    <location>
        <begin position="306"/>
        <end position="353"/>
    </location>
</feature>
<feature type="region of interest" description="Disordered" evidence="7">
    <location>
        <begin position="1"/>
        <end position="66"/>
    </location>
</feature>
<feature type="compositionally biased region" description="Basic and acidic residues" evidence="7">
    <location>
        <begin position="383"/>
        <end position="414"/>
    </location>
</feature>
<dbReference type="EMBL" id="RSCD01000022">
    <property type="protein sequence ID" value="RSH83983.1"/>
    <property type="molecule type" value="Genomic_DNA"/>
</dbReference>
<dbReference type="GO" id="GO:0008097">
    <property type="term" value="F:5S rRNA binding"/>
    <property type="evidence" value="ECO:0007669"/>
    <property type="project" value="TreeGrafter"/>
</dbReference>
<reference evidence="8 9" key="1">
    <citation type="submission" date="2018-11" db="EMBL/GenBank/DDBJ databases">
        <title>Genome sequence of Saitozyma podzolica DSM 27192.</title>
        <authorList>
            <person name="Aliyu H."/>
            <person name="Gorte O."/>
            <person name="Ochsenreither K."/>
        </authorList>
    </citation>
    <scope>NUCLEOTIDE SEQUENCE [LARGE SCALE GENOMIC DNA]</scope>
    <source>
        <strain evidence="8 9">DSM 27192</strain>
    </source>
</reference>
<keyword evidence="9" id="KW-1185">Reference proteome</keyword>
<feature type="compositionally biased region" description="Low complexity" evidence="7">
    <location>
        <begin position="140"/>
        <end position="152"/>
    </location>
</feature>
<evidence type="ECO:0000256" key="2">
    <source>
        <dbReference type="ARBA" id="ARBA00004642"/>
    </source>
</evidence>
<evidence type="ECO:0000256" key="3">
    <source>
        <dbReference type="ARBA" id="ARBA00008838"/>
    </source>
</evidence>
<comment type="similarity">
    <text evidence="3">Belongs to the NOP53 family.</text>
</comment>
<evidence type="ECO:0000256" key="4">
    <source>
        <dbReference type="ARBA" id="ARBA00018339"/>
    </source>
</evidence>
<dbReference type="Proteomes" id="UP000279259">
    <property type="component" value="Unassembled WGS sequence"/>
</dbReference>
<dbReference type="PIRSF" id="PIRSF017302">
    <property type="entry name" value="Gltscr2"/>
    <property type="match status" value="1"/>
</dbReference>
<dbReference type="Pfam" id="PF07767">
    <property type="entry name" value="Nop53"/>
    <property type="match status" value="1"/>
</dbReference>
<comment type="caution">
    <text evidence="8">The sequence shown here is derived from an EMBL/GenBank/DDBJ whole genome shotgun (WGS) entry which is preliminary data.</text>
</comment>
<keyword evidence="6" id="KW-0539">Nucleus</keyword>
<name>A0A427XYU0_9TREE</name>
<feature type="compositionally biased region" description="Low complexity" evidence="7">
    <location>
        <begin position="1"/>
        <end position="16"/>
    </location>
</feature>
<feature type="compositionally biased region" description="Basic residues" evidence="7">
    <location>
        <begin position="336"/>
        <end position="351"/>
    </location>
</feature>
<gene>
    <name evidence="8" type="ORF">EHS25_005228</name>
</gene>
<evidence type="ECO:0000313" key="8">
    <source>
        <dbReference type="EMBL" id="RSH83983.1"/>
    </source>
</evidence>
<dbReference type="PANTHER" id="PTHR14211">
    <property type="entry name" value="GLIOMA SUPPRESSOR CANDIDATE REGION GENE 2"/>
    <property type="match status" value="1"/>
</dbReference>
<comment type="subcellular location">
    <subcellularLocation>
        <location evidence="1">Nucleus</location>
        <location evidence="1">Nucleolus</location>
    </subcellularLocation>
    <subcellularLocation>
        <location evidence="2">Nucleus</location>
        <location evidence="2">Nucleoplasm</location>
    </subcellularLocation>
</comment>
<dbReference type="GO" id="GO:0000027">
    <property type="term" value="P:ribosomal large subunit assembly"/>
    <property type="evidence" value="ECO:0007669"/>
    <property type="project" value="TreeGrafter"/>
</dbReference>
<dbReference type="STRING" id="1890683.A0A427XYU0"/>
<evidence type="ECO:0000313" key="9">
    <source>
        <dbReference type="Proteomes" id="UP000279259"/>
    </source>
</evidence>
<dbReference type="PANTHER" id="PTHR14211:SF7">
    <property type="entry name" value="RIBOSOME BIOGENESIS PROTEIN NOP53"/>
    <property type="match status" value="1"/>
</dbReference>
<keyword evidence="5" id="KW-0690">Ribosome biogenesis</keyword>
<dbReference type="AlphaFoldDB" id="A0A427XYU0"/>
<organism evidence="8 9">
    <name type="scientific">Saitozyma podzolica</name>
    <dbReference type="NCBI Taxonomy" id="1890683"/>
    <lineage>
        <taxon>Eukaryota</taxon>
        <taxon>Fungi</taxon>
        <taxon>Dikarya</taxon>
        <taxon>Basidiomycota</taxon>
        <taxon>Agaricomycotina</taxon>
        <taxon>Tremellomycetes</taxon>
        <taxon>Tremellales</taxon>
        <taxon>Trimorphomycetaceae</taxon>
        <taxon>Saitozyma</taxon>
    </lineage>
</organism>
<dbReference type="GO" id="GO:0006364">
    <property type="term" value="P:rRNA processing"/>
    <property type="evidence" value="ECO:0007669"/>
    <property type="project" value="TreeGrafter"/>
</dbReference>
<dbReference type="InterPro" id="IPR011687">
    <property type="entry name" value="Nop53/GLTSCR2"/>
</dbReference>
<proteinExistence type="inferred from homology"/>
<dbReference type="OrthoDB" id="5072at2759"/>
<dbReference type="GO" id="GO:0005654">
    <property type="term" value="C:nucleoplasm"/>
    <property type="evidence" value="ECO:0007669"/>
    <property type="project" value="UniProtKB-SubCell"/>
</dbReference>
<sequence length="486" mass="53112">MARAGPSKPASSGSSKPYERPTQPTKGKGKSKDLSGSLPSRVTSAKEINIGAPAQLGQSSRRGKKAWRKNIDITAEEVALEQAREEERVTGGRLTDKKDGELFTIDVVGDVEVAQRMRRAHKPLRSLAVLSERSAVPSLTSRVSSSSPASSSHKIKLSPHEKARLRRIARKTVIGSDGAGLGSADISVVAAASRVLRDAWGTPAAEAVEGPVGGFGEEAMRKIEPKAPITLQHQREIRRAQVEEGLVAEVPGAGTSYNPSQEAHEKLLEKAVEQELGKLAGEAREEMRAAILGEVVKARKNASAGEYAPGMTVGPGDVEEDQEEDEEEETEAAVKKTTKRKTQAQRNKAARKKELARLEKIAAREKKLHKSIGGVSGLKKLAEQRSKEAAEAERARRLAKREKERMGLEGGEKVGKHRVKKADVAVQLGEDLAESLRQVKPEGNLFKDRFLALQKRALIEPRVPQLPKRKARKLKEYEKHAYKRFE</sequence>
<dbReference type="GO" id="GO:0005730">
    <property type="term" value="C:nucleolus"/>
    <property type="evidence" value="ECO:0007669"/>
    <property type="project" value="UniProtKB-SubCell"/>
</dbReference>
<feature type="region of interest" description="Disordered" evidence="7">
    <location>
        <begin position="140"/>
        <end position="161"/>
    </location>
</feature>
<feature type="region of interest" description="Disordered" evidence="7">
    <location>
        <begin position="383"/>
        <end position="416"/>
    </location>
</feature>
<evidence type="ECO:0000256" key="6">
    <source>
        <dbReference type="ARBA" id="ARBA00023242"/>
    </source>
</evidence>